<dbReference type="GO" id="GO:0070403">
    <property type="term" value="F:NAD+ binding"/>
    <property type="evidence" value="ECO:0007669"/>
    <property type="project" value="InterPro"/>
</dbReference>
<comment type="pathway">
    <text evidence="1">Lipid metabolism; butanoate metabolism.</text>
</comment>
<name>A0A4R4YZF8_9PSEU</name>
<dbReference type="GO" id="GO:0006631">
    <property type="term" value="P:fatty acid metabolic process"/>
    <property type="evidence" value="ECO:0007669"/>
    <property type="project" value="InterPro"/>
</dbReference>
<evidence type="ECO:0000256" key="3">
    <source>
        <dbReference type="ARBA" id="ARBA00023002"/>
    </source>
</evidence>
<dbReference type="OrthoDB" id="9771883at2"/>
<dbReference type="Proteomes" id="UP000294947">
    <property type="component" value="Unassembled WGS sequence"/>
</dbReference>
<reference evidence="6 7" key="1">
    <citation type="submission" date="2019-03" db="EMBL/GenBank/DDBJ databases">
        <title>Draft genome sequences of novel Actinobacteria.</title>
        <authorList>
            <person name="Sahin N."/>
            <person name="Ay H."/>
            <person name="Saygin H."/>
        </authorList>
    </citation>
    <scope>NUCLEOTIDE SEQUENCE [LARGE SCALE GENOMIC DNA]</scope>
    <source>
        <strain evidence="6 7">7K502</strain>
    </source>
</reference>
<dbReference type="PANTHER" id="PTHR48075">
    <property type="entry name" value="3-HYDROXYACYL-COA DEHYDROGENASE FAMILY PROTEIN"/>
    <property type="match status" value="1"/>
</dbReference>
<feature type="domain" description="3-hydroxyacyl-CoA dehydrogenase C-terminal" evidence="4">
    <location>
        <begin position="192"/>
        <end position="260"/>
    </location>
</feature>
<dbReference type="PANTHER" id="PTHR48075:SF5">
    <property type="entry name" value="3-HYDROXYBUTYRYL-COA DEHYDROGENASE"/>
    <property type="match status" value="1"/>
</dbReference>
<dbReference type="Pfam" id="PF02737">
    <property type="entry name" value="3HCDH_N"/>
    <property type="match status" value="1"/>
</dbReference>
<evidence type="ECO:0000259" key="4">
    <source>
        <dbReference type="Pfam" id="PF00725"/>
    </source>
</evidence>
<keyword evidence="7" id="KW-1185">Reference proteome</keyword>
<evidence type="ECO:0000313" key="7">
    <source>
        <dbReference type="Proteomes" id="UP000294947"/>
    </source>
</evidence>
<dbReference type="Pfam" id="PF00725">
    <property type="entry name" value="3HCDH"/>
    <property type="match status" value="1"/>
</dbReference>
<dbReference type="AlphaFoldDB" id="A0A4R4YZF8"/>
<dbReference type="InterPro" id="IPR036291">
    <property type="entry name" value="NAD(P)-bd_dom_sf"/>
</dbReference>
<dbReference type="InterPro" id="IPR013328">
    <property type="entry name" value="6PGD_dom2"/>
</dbReference>
<organism evidence="6 7">
    <name type="scientific">Saccharopolyspora elongata</name>
    <dbReference type="NCBI Taxonomy" id="2530387"/>
    <lineage>
        <taxon>Bacteria</taxon>
        <taxon>Bacillati</taxon>
        <taxon>Actinomycetota</taxon>
        <taxon>Actinomycetes</taxon>
        <taxon>Pseudonocardiales</taxon>
        <taxon>Pseudonocardiaceae</taxon>
        <taxon>Saccharopolyspora</taxon>
    </lineage>
</organism>
<gene>
    <name evidence="6" type="ORF">E1288_18475</name>
</gene>
<proteinExistence type="inferred from homology"/>
<comment type="caution">
    <text evidence="6">The sequence shown here is derived from an EMBL/GenBank/DDBJ whole genome shotgun (WGS) entry which is preliminary data.</text>
</comment>
<dbReference type="InterPro" id="IPR008927">
    <property type="entry name" value="6-PGluconate_DH-like_C_sf"/>
</dbReference>
<dbReference type="GO" id="GO:0016616">
    <property type="term" value="F:oxidoreductase activity, acting on the CH-OH group of donors, NAD or NADP as acceptor"/>
    <property type="evidence" value="ECO:0007669"/>
    <property type="project" value="InterPro"/>
</dbReference>
<evidence type="ECO:0000313" key="6">
    <source>
        <dbReference type="EMBL" id="TDD49879.1"/>
    </source>
</evidence>
<dbReference type="SUPFAM" id="SSF48179">
    <property type="entry name" value="6-phosphogluconate dehydrogenase C-terminal domain-like"/>
    <property type="match status" value="1"/>
</dbReference>
<dbReference type="RefSeq" id="WP_132486714.1">
    <property type="nucleotide sequence ID" value="NZ_SMKW01000023.1"/>
</dbReference>
<feature type="domain" description="3-hydroxyacyl-CoA dehydrogenase NAD binding" evidence="5">
    <location>
        <begin position="14"/>
        <end position="188"/>
    </location>
</feature>
<protein>
    <submittedName>
        <fullName evidence="6">L-carnitine dehydrogenase</fullName>
    </submittedName>
</protein>
<dbReference type="Gene3D" id="1.10.1040.10">
    <property type="entry name" value="N-(1-d-carboxylethyl)-l-norvaline Dehydrogenase, domain 2"/>
    <property type="match status" value="1"/>
</dbReference>
<dbReference type="SUPFAM" id="SSF51735">
    <property type="entry name" value="NAD(P)-binding Rossmann-fold domains"/>
    <property type="match status" value="1"/>
</dbReference>
<evidence type="ECO:0000259" key="5">
    <source>
        <dbReference type="Pfam" id="PF02737"/>
    </source>
</evidence>
<evidence type="ECO:0000256" key="2">
    <source>
        <dbReference type="ARBA" id="ARBA00009463"/>
    </source>
</evidence>
<dbReference type="InterPro" id="IPR006176">
    <property type="entry name" value="3-OHacyl-CoA_DH_NAD-bd"/>
</dbReference>
<dbReference type="EMBL" id="SMKW01000023">
    <property type="protein sequence ID" value="TDD49879.1"/>
    <property type="molecule type" value="Genomic_DNA"/>
</dbReference>
<sequence length="320" mass="34333">MNENTPSPAAVRRVACIGAGVIGGGWVAHFLARGYQVTAWDPASGFEAKLRRLVDAAWPALMELGLADRASRDNLVIAPTLEDAVAEAEFVQESAPEDLALKRDLLARIDAATPAGVVISSSTSGYGMTEMQVDCPTPQRLVVGHPFNPPYLIPLVEVVGGERTEPWAVQWAAEFFEVAGKSVITMDREVPGFIANRLQEAIWREALHMVANGEATPAQIDASITEGPGLRWPLLGPCLTFHLAGGEGGMAHMLDHFGPSLKSPWTRLEAPELTDELRDAMVQGCEEAADGRSIAELVADRDRAVIAVMRAIDGVRNGKP</sequence>
<comment type="similarity">
    <text evidence="2">Belongs to the 3-hydroxyacyl-CoA dehydrogenase family.</text>
</comment>
<evidence type="ECO:0000256" key="1">
    <source>
        <dbReference type="ARBA" id="ARBA00005086"/>
    </source>
</evidence>
<keyword evidence="3" id="KW-0560">Oxidoreductase</keyword>
<dbReference type="InterPro" id="IPR006108">
    <property type="entry name" value="3HC_DH_C"/>
</dbReference>
<accession>A0A4R4YZF8</accession>
<dbReference type="Gene3D" id="3.40.50.720">
    <property type="entry name" value="NAD(P)-binding Rossmann-like Domain"/>
    <property type="match status" value="1"/>
</dbReference>